<proteinExistence type="predicted"/>
<keyword evidence="5" id="KW-0503">Monooxygenase</keyword>
<dbReference type="GO" id="GO:0050660">
    <property type="term" value="F:flavin adenine dinucleotide binding"/>
    <property type="evidence" value="ECO:0007669"/>
    <property type="project" value="InterPro"/>
</dbReference>
<feature type="domain" description="Acyl-CoA dehydrogenase/oxidase N-terminal" evidence="3">
    <location>
        <begin position="60"/>
        <end position="152"/>
    </location>
</feature>
<dbReference type="InterPro" id="IPR013107">
    <property type="entry name" value="Acyl-CoA_DH_C"/>
</dbReference>
<dbReference type="GO" id="GO:0004497">
    <property type="term" value="F:monooxygenase activity"/>
    <property type="evidence" value="ECO:0007669"/>
    <property type="project" value="UniProtKB-KW"/>
</dbReference>
<dbReference type="Pfam" id="PF02771">
    <property type="entry name" value="Acyl-CoA_dh_N"/>
    <property type="match status" value="1"/>
</dbReference>
<dbReference type="Gene3D" id="1.20.140.10">
    <property type="entry name" value="Butyryl-CoA Dehydrogenase, subunit A, domain 3"/>
    <property type="match status" value="1"/>
</dbReference>
<comment type="caution">
    <text evidence="5">The sequence shown here is derived from an EMBL/GenBank/DDBJ whole genome shotgun (WGS) entry which is preliminary data.</text>
</comment>
<accession>A0A7I9YP51</accession>
<dbReference type="Pfam" id="PF08028">
    <property type="entry name" value="Acyl-CoA_dh_2"/>
    <property type="match status" value="1"/>
</dbReference>
<dbReference type="InterPro" id="IPR046373">
    <property type="entry name" value="Acyl-CoA_Oxase/DH_mid-dom_sf"/>
</dbReference>
<feature type="compositionally biased region" description="Low complexity" evidence="2">
    <location>
        <begin position="37"/>
        <end position="49"/>
    </location>
</feature>
<dbReference type="AlphaFoldDB" id="A0A7I9YP51"/>
<dbReference type="PANTHER" id="PTHR43884:SF12">
    <property type="entry name" value="ISOVALERYL-COA DEHYDROGENASE, MITOCHONDRIAL-RELATED"/>
    <property type="match status" value="1"/>
</dbReference>
<evidence type="ECO:0000313" key="6">
    <source>
        <dbReference type="Proteomes" id="UP000465360"/>
    </source>
</evidence>
<dbReference type="InterPro" id="IPR037069">
    <property type="entry name" value="AcylCoA_DH/ox_N_sf"/>
</dbReference>
<dbReference type="InterPro" id="IPR009100">
    <property type="entry name" value="AcylCoA_DH/oxidase_NM_dom_sf"/>
</dbReference>
<dbReference type="SUPFAM" id="SSF47203">
    <property type="entry name" value="Acyl-CoA dehydrogenase C-terminal domain-like"/>
    <property type="match status" value="1"/>
</dbReference>
<dbReference type="SUPFAM" id="SSF56645">
    <property type="entry name" value="Acyl-CoA dehydrogenase NM domain-like"/>
    <property type="match status" value="1"/>
</dbReference>
<evidence type="ECO:0000259" key="4">
    <source>
        <dbReference type="Pfam" id="PF08028"/>
    </source>
</evidence>
<reference evidence="5 6" key="1">
    <citation type="journal article" date="2019" name="Emerg. Microbes Infect.">
        <title>Comprehensive subspecies identification of 175 nontuberculous mycobacteria species based on 7547 genomic profiles.</title>
        <authorList>
            <person name="Matsumoto Y."/>
            <person name="Kinjo T."/>
            <person name="Motooka D."/>
            <person name="Nabeya D."/>
            <person name="Jung N."/>
            <person name="Uechi K."/>
            <person name="Horii T."/>
            <person name="Iida T."/>
            <person name="Fujita J."/>
            <person name="Nakamura S."/>
        </authorList>
    </citation>
    <scope>NUCLEOTIDE SEQUENCE [LARGE SCALE GENOMIC DNA]</scope>
    <source>
        <strain evidence="5 6">JCM 30725</strain>
    </source>
</reference>
<dbReference type="InterPro" id="IPR036250">
    <property type="entry name" value="AcylCo_DH-like_C"/>
</dbReference>
<dbReference type="InterPro" id="IPR013786">
    <property type="entry name" value="AcylCoA_DH/ox_N"/>
</dbReference>
<evidence type="ECO:0000313" key="5">
    <source>
        <dbReference type="EMBL" id="GFG90454.1"/>
    </source>
</evidence>
<feature type="region of interest" description="Disordered" evidence="2">
    <location>
        <begin position="1"/>
        <end position="49"/>
    </location>
</feature>
<organism evidence="5 6">
    <name type="scientific">Mycobacterium bourgelatii</name>
    <dbReference type="NCBI Taxonomy" id="1273442"/>
    <lineage>
        <taxon>Bacteria</taxon>
        <taxon>Bacillati</taxon>
        <taxon>Actinomycetota</taxon>
        <taxon>Actinomycetes</taxon>
        <taxon>Mycobacteriales</taxon>
        <taxon>Mycobacteriaceae</taxon>
        <taxon>Mycobacterium</taxon>
    </lineage>
</organism>
<dbReference type="PANTHER" id="PTHR43884">
    <property type="entry name" value="ACYL-COA DEHYDROGENASE"/>
    <property type="match status" value="1"/>
</dbReference>
<gene>
    <name evidence="5" type="ORF">MBOU_24960</name>
</gene>
<protein>
    <submittedName>
        <fullName evidence="5">FMNH2-dependent monooxygenase</fullName>
    </submittedName>
</protein>
<evidence type="ECO:0000256" key="2">
    <source>
        <dbReference type="SAM" id="MobiDB-lite"/>
    </source>
</evidence>
<keyword evidence="6" id="KW-1185">Reference proteome</keyword>
<dbReference type="GO" id="GO:0008470">
    <property type="term" value="F:3-methylbutanoyl-CoA dehydrogenase activity"/>
    <property type="evidence" value="ECO:0007669"/>
    <property type="project" value="TreeGrafter"/>
</dbReference>
<dbReference type="Gene3D" id="2.40.110.10">
    <property type="entry name" value="Butyryl-CoA Dehydrogenase, subunit A, domain 2"/>
    <property type="match status" value="1"/>
</dbReference>
<evidence type="ECO:0000256" key="1">
    <source>
        <dbReference type="ARBA" id="ARBA00023002"/>
    </source>
</evidence>
<dbReference type="PIRSF" id="PIRSF016578">
    <property type="entry name" value="HsaA"/>
    <property type="match status" value="1"/>
</dbReference>
<name>A0A7I9YP51_MYCBU</name>
<evidence type="ECO:0000259" key="3">
    <source>
        <dbReference type="Pfam" id="PF02771"/>
    </source>
</evidence>
<dbReference type="Proteomes" id="UP000465360">
    <property type="component" value="Unassembled WGS sequence"/>
</dbReference>
<dbReference type="Gene3D" id="1.10.540.10">
    <property type="entry name" value="Acyl-CoA dehydrogenase/oxidase, N-terminal domain"/>
    <property type="match status" value="1"/>
</dbReference>
<dbReference type="EMBL" id="BLKZ01000001">
    <property type="protein sequence ID" value="GFG90454.1"/>
    <property type="molecule type" value="Genomic_DNA"/>
</dbReference>
<keyword evidence="1" id="KW-0560">Oxidoreductase</keyword>
<feature type="domain" description="Acyl-CoA dehydrogenase C-terminal" evidence="4">
    <location>
        <begin position="285"/>
        <end position="418"/>
    </location>
</feature>
<dbReference type="GO" id="GO:0006552">
    <property type="term" value="P:L-leucine catabolic process"/>
    <property type="evidence" value="ECO:0007669"/>
    <property type="project" value="TreeGrafter"/>
</dbReference>
<sequence length="444" mass="48635">MAEEADFGAQRGKPQRKHDRRVLSRAPNSALDQRMSVTATATAPVTATPASPEAFSKLLDTADRVADELRRTAAERDKANATPRAEIELLRQNDLLQVQEPVEYGGSGLNFAQAAQIIRRIARGDTSIAHLIGYHYAQTRVAGLFGTPAQADAQSRRNASEKLFWGGIQNPRGGSALVLTRDGDGFRLNGYRSFASGASTGDQLSVTAALEGELVFLSLDVRGGRQGFTFLDDWDNIGQRLTDSGGVRVTDARIEHHEVLGEEPFIGNTLTPYQTLITPHWQLAFVNFYVGTAEGALAEALDWTRAYASPWESSGVERATDDPYILHTVGELVSEVRAAALLADRAGDALQAAVDFGPSLTEDQRAEAAIAVYEAKYLSTKVSLEAASRLFEIQGARATTSAYGFDRHWRNLRTHTLHDPVAYKAREVGDWVLNHRHPEFSLYR</sequence>